<dbReference type="Pfam" id="PF01370">
    <property type="entry name" value="Epimerase"/>
    <property type="match status" value="1"/>
</dbReference>
<keyword evidence="3" id="KW-1133">Transmembrane helix</keyword>
<dbReference type="GO" id="GO:0016616">
    <property type="term" value="F:oxidoreductase activity, acting on the CH-OH group of donors, NAD or NADP as acceptor"/>
    <property type="evidence" value="ECO:0007669"/>
    <property type="project" value="TreeGrafter"/>
</dbReference>
<keyword evidence="6" id="KW-1185">Reference proteome</keyword>
<keyword evidence="1" id="KW-0560">Oxidoreductase</keyword>
<accession>A0A318ZHY1</accession>
<dbReference type="PANTHER" id="PTHR10366:SF564">
    <property type="entry name" value="STEROL-4-ALPHA-CARBOXYLATE 3-DEHYDROGENASE, DECARBOXYLATING"/>
    <property type="match status" value="1"/>
</dbReference>
<dbReference type="GeneID" id="37079756"/>
<dbReference type="STRING" id="1450539.A0A318ZHY1"/>
<evidence type="ECO:0000256" key="3">
    <source>
        <dbReference type="SAM" id="Phobius"/>
    </source>
</evidence>
<evidence type="ECO:0000313" key="6">
    <source>
        <dbReference type="Proteomes" id="UP000248349"/>
    </source>
</evidence>
<feature type="transmembrane region" description="Helical" evidence="3">
    <location>
        <begin position="12"/>
        <end position="31"/>
    </location>
</feature>
<sequence>MSPSTPSNSPLVLLTGATGLIGFHVLLALLHDNYNVRITVRTEEKAQHLLSHPVLQPYTSTSTSTPQLTTILIPDITAPNAFAAALHDITHIIHTGSPVPIPGTDPVREIWTPTVTGTAHLLHAALHSPTIQRVLLTSSIVAIIPPAPCSGSSDPATATPTITPAARVTLPDQITEETIAQQDVFTAYVLAKITALNEAEAFMKTRTSSFSLAHIIPGYVLGRDRLVTTADMGVGKPSSCGILLRGLLGMDGSGPLHGAFVHVDDLAEVFVRVLEREGQEGQKGEDEVETEEKVESWGAYVPVEFGEAWEVVEQTFPKEVAEGILKRGRLETITLDVEARETEEKVLGRRFRGFEVAVRDVVGWHLELLGREK</sequence>
<dbReference type="PANTHER" id="PTHR10366">
    <property type="entry name" value="NAD DEPENDENT EPIMERASE/DEHYDRATASE"/>
    <property type="match status" value="1"/>
</dbReference>
<comment type="similarity">
    <text evidence="2">Belongs to the NAD(P)-dependent epimerase/dehydratase family. Dihydroflavonol-4-reductase subfamily.</text>
</comment>
<gene>
    <name evidence="5" type="ORF">BP01DRAFT_397931</name>
</gene>
<dbReference type="InterPro" id="IPR036291">
    <property type="entry name" value="NAD(P)-bd_dom_sf"/>
</dbReference>
<dbReference type="InterPro" id="IPR050425">
    <property type="entry name" value="NAD(P)_dehydrat-like"/>
</dbReference>
<evidence type="ECO:0000313" key="5">
    <source>
        <dbReference type="EMBL" id="PYH45994.1"/>
    </source>
</evidence>
<keyword evidence="3" id="KW-0472">Membrane</keyword>
<dbReference type="InterPro" id="IPR001509">
    <property type="entry name" value="Epimerase_deHydtase"/>
</dbReference>
<dbReference type="RefSeq" id="XP_025431976.1">
    <property type="nucleotide sequence ID" value="XM_025578527.1"/>
</dbReference>
<dbReference type="EMBL" id="KZ821229">
    <property type="protein sequence ID" value="PYH45994.1"/>
    <property type="molecule type" value="Genomic_DNA"/>
</dbReference>
<protein>
    <submittedName>
        <fullName evidence="5">NAD(P)-binding protein</fullName>
    </submittedName>
</protein>
<evidence type="ECO:0000256" key="1">
    <source>
        <dbReference type="ARBA" id="ARBA00023002"/>
    </source>
</evidence>
<dbReference type="SUPFAM" id="SSF51735">
    <property type="entry name" value="NAD(P)-binding Rossmann-fold domains"/>
    <property type="match status" value="1"/>
</dbReference>
<dbReference type="OrthoDB" id="2735536at2759"/>
<evidence type="ECO:0000259" key="4">
    <source>
        <dbReference type="Pfam" id="PF01370"/>
    </source>
</evidence>
<dbReference type="Gene3D" id="3.40.50.720">
    <property type="entry name" value="NAD(P)-binding Rossmann-like Domain"/>
    <property type="match status" value="1"/>
</dbReference>
<dbReference type="AlphaFoldDB" id="A0A318ZHY1"/>
<dbReference type="Proteomes" id="UP000248349">
    <property type="component" value="Unassembled WGS sequence"/>
</dbReference>
<evidence type="ECO:0000256" key="2">
    <source>
        <dbReference type="ARBA" id="ARBA00023445"/>
    </source>
</evidence>
<reference evidence="5 6" key="1">
    <citation type="submission" date="2016-12" db="EMBL/GenBank/DDBJ databases">
        <title>The genomes of Aspergillus section Nigri reveals drivers in fungal speciation.</title>
        <authorList>
            <consortium name="DOE Joint Genome Institute"/>
            <person name="Vesth T.C."/>
            <person name="Nybo J."/>
            <person name="Theobald S."/>
            <person name="Brandl J."/>
            <person name="Frisvad J.C."/>
            <person name="Nielsen K.F."/>
            <person name="Lyhne E.K."/>
            <person name="Kogle M.E."/>
            <person name="Kuo A."/>
            <person name="Riley R."/>
            <person name="Clum A."/>
            <person name="Nolan M."/>
            <person name="Lipzen A."/>
            <person name="Salamov A."/>
            <person name="Henrissat B."/>
            <person name="Wiebenga A."/>
            <person name="De Vries R.P."/>
            <person name="Grigoriev I.V."/>
            <person name="Mortensen U.H."/>
            <person name="Andersen M.R."/>
            <person name="Baker S.E."/>
        </authorList>
    </citation>
    <scope>NUCLEOTIDE SEQUENCE [LARGE SCALE GENOMIC DNA]</scope>
    <source>
        <strain evidence="5 6">JOP 1030-1</strain>
    </source>
</reference>
<keyword evidence="3" id="KW-0812">Transmembrane</keyword>
<organism evidence="5 6">
    <name type="scientific">Aspergillus saccharolyticus JOP 1030-1</name>
    <dbReference type="NCBI Taxonomy" id="1450539"/>
    <lineage>
        <taxon>Eukaryota</taxon>
        <taxon>Fungi</taxon>
        <taxon>Dikarya</taxon>
        <taxon>Ascomycota</taxon>
        <taxon>Pezizomycotina</taxon>
        <taxon>Eurotiomycetes</taxon>
        <taxon>Eurotiomycetidae</taxon>
        <taxon>Eurotiales</taxon>
        <taxon>Aspergillaceae</taxon>
        <taxon>Aspergillus</taxon>
        <taxon>Aspergillus subgen. Circumdati</taxon>
    </lineage>
</organism>
<feature type="domain" description="NAD-dependent epimerase/dehydratase" evidence="4">
    <location>
        <begin position="12"/>
        <end position="280"/>
    </location>
</feature>
<name>A0A318ZHY1_9EURO</name>
<proteinExistence type="inferred from homology"/>